<organism evidence="2 3">
    <name type="scientific">Drosophila mojavensis</name>
    <name type="common">Fruit fly</name>
    <dbReference type="NCBI Taxonomy" id="7230"/>
    <lineage>
        <taxon>Eukaryota</taxon>
        <taxon>Metazoa</taxon>
        <taxon>Ecdysozoa</taxon>
        <taxon>Arthropoda</taxon>
        <taxon>Hexapoda</taxon>
        <taxon>Insecta</taxon>
        <taxon>Pterygota</taxon>
        <taxon>Neoptera</taxon>
        <taxon>Endopterygota</taxon>
        <taxon>Diptera</taxon>
        <taxon>Brachycera</taxon>
        <taxon>Muscomorpha</taxon>
        <taxon>Ephydroidea</taxon>
        <taxon>Drosophilidae</taxon>
        <taxon>Drosophila</taxon>
    </lineage>
</organism>
<dbReference type="AlphaFoldDB" id="A0A0Q9X2R6"/>
<gene>
    <name evidence="2" type="primary">Dmoj\GI25534</name>
    <name evidence="2" type="ORF">Dmoj_GI25534</name>
</gene>
<dbReference type="Proteomes" id="UP000009192">
    <property type="component" value="Unassembled WGS sequence"/>
</dbReference>
<keyword evidence="1" id="KW-0472">Membrane</keyword>
<evidence type="ECO:0000313" key="3">
    <source>
        <dbReference type="Proteomes" id="UP000009192"/>
    </source>
</evidence>
<accession>A0A0Q9X2R6</accession>
<sequence>MAVLTMLSLNTIEEGDISNERSEPSHTKDRANGISMRSVIKGAIVIFTFNACLLCLGYLIYQYVSALDDKKRTKVGNWMCSLVGVVLMIVMYRMGDMSKGNPHFYYI</sequence>
<feature type="transmembrane region" description="Helical" evidence="1">
    <location>
        <begin position="75"/>
        <end position="92"/>
    </location>
</feature>
<evidence type="ECO:0000313" key="2">
    <source>
        <dbReference type="EMBL" id="KRG02133.1"/>
    </source>
</evidence>
<keyword evidence="1" id="KW-0812">Transmembrane</keyword>
<protein>
    <submittedName>
        <fullName evidence="2">Uncharacterized protein, isoform C</fullName>
    </submittedName>
</protein>
<keyword evidence="1" id="KW-1133">Transmembrane helix</keyword>
<dbReference type="OrthoDB" id="7845793at2759"/>
<feature type="transmembrane region" description="Helical" evidence="1">
    <location>
        <begin position="39"/>
        <end position="63"/>
    </location>
</feature>
<reference evidence="2 3" key="1">
    <citation type="journal article" date="2007" name="Nature">
        <title>Evolution of genes and genomes on the Drosophila phylogeny.</title>
        <authorList>
            <consortium name="Drosophila 12 Genomes Consortium"/>
            <person name="Clark A.G."/>
            <person name="Eisen M.B."/>
            <person name="Smith D.R."/>
            <person name="Bergman C.M."/>
            <person name="Oliver B."/>
            <person name="Markow T.A."/>
            <person name="Kaufman T.C."/>
            <person name="Kellis M."/>
            <person name="Gelbart W."/>
            <person name="Iyer V.N."/>
            <person name="Pollard D.A."/>
            <person name="Sackton T.B."/>
            <person name="Larracuente A.M."/>
            <person name="Singh N.D."/>
            <person name="Abad J.P."/>
            <person name="Abt D.N."/>
            <person name="Adryan B."/>
            <person name="Aguade M."/>
            <person name="Akashi H."/>
            <person name="Anderson W.W."/>
            <person name="Aquadro C.F."/>
            <person name="Ardell D.H."/>
            <person name="Arguello R."/>
            <person name="Artieri C.G."/>
            <person name="Barbash D.A."/>
            <person name="Barker D."/>
            <person name="Barsanti P."/>
            <person name="Batterham P."/>
            <person name="Batzoglou S."/>
            <person name="Begun D."/>
            <person name="Bhutkar A."/>
            <person name="Blanco E."/>
            <person name="Bosak S.A."/>
            <person name="Bradley R.K."/>
            <person name="Brand A.D."/>
            <person name="Brent M.R."/>
            <person name="Brooks A.N."/>
            <person name="Brown R.H."/>
            <person name="Butlin R.K."/>
            <person name="Caggese C."/>
            <person name="Calvi B.R."/>
            <person name="Bernardo de Carvalho A."/>
            <person name="Caspi A."/>
            <person name="Castrezana S."/>
            <person name="Celniker S.E."/>
            <person name="Chang J.L."/>
            <person name="Chapple C."/>
            <person name="Chatterji S."/>
            <person name="Chinwalla A."/>
            <person name="Civetta A."/>
            <person name="Clifton S.W."/>
            <person name="Comeron J.M."/>
            <person name="Costello J.C."/>
            <person name="Coyne J.A."/>
            <person name="Daub J."/>
            <person name="David R.G."/>
            <person name="Delcher A.L."/>
            <person name="Delehaunty K."/>
            <person name="Do C.B."/>
            <person name="Ebling H."/>
            <person name="Edwards K."/>
            <person name="Eickbush T."/>
            <person name="Evans J.D."/>
            <person name="Filipski A."/>
            <person name="Findeiss S."/>
            <person name="Freyhult E."/>
            <person name="Fulton L."/>
            <person name="Fulton R."/>
            <person name="Garcia A.C."/>
            <person name="Gardiner A."/>
            <person name="Garfield D.A."/>
            <person name="Garvin B.E."/>
            <person name="Gibson G."/>
            <person name="Gilbert D."/>
            <person name="Gnerre S."/>
            <person name="Godfrey J."/>
            <person name="Good R."/>
            <person name="Gotea V."/>
            <person name="Gravely B."/>
            <person name="Greenberg A.J."/>
            <person name="Griffiths-Jones S."/>
            <person name="Gross S."/>
            <person name="Guigo R."/>
            <person name="Gustafson E.A."/>
            <person name="Haerty W."/>
            <person name="Hahn M.W."/>
            <person name="Halligan D.L."/>
            <person name="Halpern A.L."/>
            <person name="Halter G.M."/>
            <person name="Han M.V."/>
            <person name="Heger A."/>
            <person name="Hillier L."/>
            <person name="Hinrichs A.S."/>
            <person name="Holmes I."/>
            <person name="Hoskins R.A."/>
            <person name="Hubisz M.J."/>
            <person name="Hultmark D."/>
            <person name="Huntley M.A."/>
            <person name="Jaffe D.B."/>
            <person name="Jagadeeshan S."/>
            <person name="Jeck W.R."/>
            <person name="Johnson J."/>
            <person name="Jones C.D."/>
            <person name="Jordan W.C."/>
            <person name="Karpen G.H."/>
            <person name="Kataoka E."/>
            <person name="Keightley P.D."/>
            <person name="Kheradpour P."/>
            <person name="Kirkness E.F."/>
            <person name="Koerich L.B."/>
            <person name="Kristiansen K."/>
            <person name="Kudrna D."/>
            <person name="Kulathinal R.J."/>
            <person name="Kumar S."/>
            <person name="Kwok R."/>
            <person name="Lander E."/>
            <person name="Langley C.H."/>
            <person name="Lapoint R."/>
            <person name="Lazzaro B.P."/>
            <person name="Lee S.J."/>
            <person name="Levesque L."/>
            <person name="Li R."/>
            <person name="Lin C.F."/>
            <person name="Lin M.F."/>
            <person name="Lindblad-Toh K."/>
            <person name="Llopart A."/>
            <person name="Long M."/>
            <person name="Low L."/>
            <person name="Lozovsky E."/>
            <person name="Lu J."/>
            <person name="Luo M."/>
            <person name="Machado C.A."/>
            <person name="Makalowski W."/>
            <person name="Marzo M."/>
            <person name="Matsuda M."/>
            <person name="Matzkin L."/>
            <person name="McAllister B."/>
            <person name="McBride C.S."/>
            <person name="McKernan B."/>
            <person name="McKernan K."/>
            <person name="Mendez-Lago M."/>
            <person name="Minx P."/>
            <person name="Mollenhauer M.U."/>
            <person name="Montooth K."/>
            <person name="Mount S.M."/>
            <person name="Mu X."/>
            <person name="Myers E."/>
            <person name="Negre B."/>
            <person name="Newfeld S."/>
            <person name="Nielsen R."/>
            <person name="Noor M.A."/>
            <person name="O'Grady P."/>
            <person name="Pachter L."/>
            <person name="Papaceit M."/>
            <person name="Parisi M.J."/>
            <person name="Parisi M."/>
            <person name="Parts L."/>
            <person name="Pedersen J.S."/>
            <person name="Pesole G."/>
            <person name="Phillippy A.M."/>
            <person name="Ponting C.P."/>
            <person name="Pop M."/>
            <person name="Porcelli D."/>
            <person name="Powell J.R."/>
            <person name="Prohaska S."/>
            <person name="Pruitt K."/>
            <person name="Puig M."/>
            <person name="Quesneville H."/>
            <person name="Ram K.R."/>
            <person name="Rand D."/>
            <person name="Rasmussen M.D."/>
            <person name="Reed L.K."/>
            <person name="Reenan R."/>
            <person name="Reily A."/>
            <person name="Remington K.A."/>
            <person name="Rieger T.T."/>
            <person name="Ritchie M.G."/>
            <person name="Robin C."/>
            <person name="Rogers Y.H."/>
            <person name="Rohde C."/>
            <person name="Rozas J."/>
            <person name="Rubenfield M.J."/>
            <person name="Ruiz A."/>
            <person name="Russo S."/>
            <person name="Salzberg S.L."/>
            <person name="Sanchez-Gracia A."/>
            <person name="Saranga D.J."/>
            <person name="Sato H."/>
            <person name="Schaeffer S.W."/>
            <person name="Schatz M.C."/>
            <person name="Schlenke T."/>
            <person name="Schwartz R."/>
            <person name="Segarra C."/>
            <person name="Singh R.S."/>
            <person name="Sirot L."/>
            <person name="Sirota M."/>
            <person name="Sisneros N.B."/>
            <person name="Smith C.D."/>
            <person name="Smith T.F."/>
            <person name="Spieth J."/>
            <person name="Stage D.E."/>
            <person name="Stark A."/>
            <person name="Stephan W."/>
            <person name="Strausberg R.L."/>
            <person name="Strempel S."/>
            <person name="Sturgill D."/>
            <person name="Sutton G."/>
            <person name="Sutton G.G."/>
            <person name="Tao W."/>
            <person name="Teichmann S."/>
            <person name="Tobari Y.N."/>
            <person name="Tomimura Y."/>
            <person name="Tsolas J.M."/>
            <person name="Valente V.L."/>
            <person name="Venter E."/>
            <person name="Venter J.C."/>
            <person name="Vicario S."/>
            <person name="Vieira F.G."/>
            <person name="Vilella A.J."/>
            <person name="Villasante A."/>
            <person name="Walenz B."/>
            <person name="Wang J."/>
            <person name="Wasserman M."/>
            <person name="Watts T."/>
            <person name="Wilson D."/>
            <person name="Wilson R.K."/>
            <person name="Wing R.A."/>
            <person name="Wolfner M.F."/>
            <person name="Wong A."/>
            <person name="Wong G.K."/>
            <person name="Wu C.I."/>
            <person name="Wu G."/>
            <person name="Yamamoto D."/>
            <person name="Yang H.P."/>
            <person name="Yang S.P."/>
            <person name="Yorke J.A."/>
            <person name="Yoshida K."/>
            <person name="Zdobnov E."/>
            <person name="Zhang P."/>
            <person name="Zhang Y."/>
            <person name="Zimin A.V."/>
            <person name="Baldwin J."/>
            <person name="Abdouelleil A."/>
            <person name="Abdulkadir J."/>
            <person name="Abebe A."/>
            <person name="Abera B."/>
            <person name="Abreu J."/>
            <person name="Acer S.C."/>
            <person name="Aftuck L."/>
            <person name="Alexander A."/>
            <person name="An P."/>
            <person name="Anderson E."/>
            <person name="Anderson S."/>
            <person name="Arachi H."/>
            <person name="Azer M."/>
            <person name="Bachantsang P."/>
            <person name="Barry A."/>
            <person name="Bayul T."/>
            <person name="Berlin A."/>
            <person name="Bessette D."/>
            <person name="Bloom T."/>
            <person name="Blye J."/>
            <person name="Boguslavskiy L."/>
            <person name="Bonnet C."/>
            <person name="Boukhgalter B."/>
            <person name="Bourzgui I."/>
            <person name="Brown A."/>
            <person name="Cahill P."/>
            <person name="Channer S."/>
            <person name="Cheshatsang Y."/>
            <person name="Chuda L."/>
            <person name="Citroen M."/>
            <person name="Collymore A."/>
            <person name="Cooke P."/>
            <person name="Costello M."/>
            <person name="D'Aco K."/>
            <person name="Daza R."/>
            <person name="De Haan G."/>
            <person name="DeGray S."/>
            <person name="DeMaso C."/>
            <person name="Dhargay N."/>
            <person name="Dooley K."/>
            <person name="Dooley E."/>
            <person name="Doricent M."/>
            <person name="Dorje P."/>
            <person name="Dorjee K."/>
            <person name="Dupes A."/>
            <person name="Elong R."/>
            <person name="Falk J."/>
            <person name="Farina A."/>
            <person name="Faro S."/>
            <person name="Ferguson D."/>
            <person name="Fisher S."/>
            <person name="Foley C.D."/>
            <person name="Franke A."/>
            <person name="Friedrich D."/>
            <person name="Gadbois L."/>
            <person name="Gearin G."/>
            <person name="Gearin C.R."/>
            <person name="Giannoukos G."/>
            <person name="Goode T."/>
            <person name="Graham J."/>
            <person name="Grandbois E."/>
            <person name="Grewal S."/>
            <person name="Gyaltsen K."/>
            <person name="Hafez N."/>
            <person name="Hagos B."/>
            <person name="Hall J."/>
            <person name="Henson C."/>
            <person name="Hollinger A."/>
            <person name="Honan T."/>
            <person name="Huard M.D."/>
            <person name="Hughes L."/>
            <person name="Hurhula B."/>
            <person name="Husby M.E."/>
            <person name="Kamat A."/>
            <person name="Kanga B."/>
            <person name="Kashin S."/>
            <person name="Khazanovich D."/>
            <person name="Kisner P."/>
            <person name="Lance K."/>
            <person name="Lara M."/>
            <person name="Lee W."/>
            <person name="Lennon N."/>
            <person name="Letendre F."/>
            <person name="LeVine R."/>
            <person name="Lipovsky A."/>
            <person name="Liu X."/>
            <person name="Liu J."/>
            <person name="Liu S."/>
            <person name="Lokyitsang T."/>
            <person name="Lokyitsang Y."/>
            <person name="Lubonja R."/>
            <person name="Lui A."/>
            <person name="MacDonald P."/>
            <person name="Magnisalis V."/>
            <person name="Maru K."/>
            <person name="Matthews C."/>
            <person name="McCusker W."/>
            <person name="McDonough S."/>
            <person name="Mehta T."/>
            <person name="Meldrim J."/>
            <person name="Meneus L."/>
            <person name="Mihai O."/>
            <person name="Mihalev A."/>
            <person name="Mihova T."/>
            <person name="Mittelman R."/>
            <person name="Mlenga V."/>
            <person name="Montmayeur A."/>
            <person name="Mulrain L."/>
            <person name="Navidi A."/>
            <person name="Naylor J."/>
            <person name="Negash T."/>
            <person name="Nguyen T."/>
            <person name="Nguyen N."/>
            <person name="Nicol R."/>
            <person name="Norbu C."/>
            <person name="Norbu N."/>
            <person name="Novod N."/>
            <person name="O'Neill B."/>
            <person name="Osman S."/>
            <person name="Markiewicz E."/>
            <person name="Oyono O.L."/>
            <person name="Patti C."/>
            <person name="Phunkhang P."/>
            <person name="Pierre F."/>
            <person name="Priest M."/>
            <person name="Raghuraman S."/>
            <person name="Rege F."/>
            <person name="Reyes R."/>
            <person name="Rise C."/>
            <person name="Rogov P."/>
            <person name="Ross K."/>
            <person name="Ryan E."/>
            <person name="Settipalli S."/>
            <person name="Shea T."/>
            <person name="Sherpa N."/>
            <person name="Shi L."/>
            <person name="Shih D."/>
            <person name="Sparrow T."/>
            <person name="Spaulding J."/>
            <person name="Stalker J."/>
            <person name="Stange-Thomann N."/>
            <person name="Stavropoulos S."/>
            <person name="Stone C."/>
            <person name="Strader C."/>
            <person name="Tesfaye S."/>
            <person name="Thomson T."/>
            <person name="Thoulutsang Y."/>
            <person name="Thoulutsang D."/>
            <person name="Topham K."/>
            <person name="Topping I."/>
            <person name="Tsamla T."/>
            <person name="Vassiliev H."/>
            <person name="Vo A."/>
            <person name="Wangchuk T."/>
            <person name="Wangdi T."/>
            <person name="Weiand M."/>
            <person name="Wilkinson J."/>
            <person name="Wilson A."/>
            <person name="Yadav S."/>
            <person name="Young G."/>
            <person name="Yu Q."/>
            <person name="Zembek L."/>
            <person name="Zhong D."/>
            <person name="Zimmer A."/>
            <person name="Zwirko Z."/>
            <person name="Jaffe D.B."/>
            <person name="Alvarez P."/>
            <person name="Brockman W."/>
            <person name="Butler J."/>
            <person name="Chin C."/>
            <person name="Gnerre S."/>
            <person name="Grabherr M."/>
            <person name="Kleber M."/>
            <person name="Mauceli E."/>
            <person name="MacCallum I."/>
        </authorList>
    </citation>
    <scope>NUCLEOTIDE SEQUENCE [LARGE SCALE GENOMIC DNA]</scope>
    <source>
        <strain evidence="3">Tucson 15081-1352.22</strain>
    </source>
</reference>
<keyword evidence="3" id="KW-1185">Reference proteome</keyword>
<dbReference type="InParanoid" id="A0A0Q9X2R6"/>
<dbReference type="EMBL" id="CH933806">
    <property type="protein sequence ID" value="KRG02133.1"/>
    <property type="molecule type" value="Genomic_DNA"/>
</dbReference>
<proteinExistence type="predicted"/>
<name>A0A0Q9X2R6_DROMO</name>
<evidence type="ECO:0000256" key="1">
    <source>
        <dbReference type="SAM" id="Phobius"/>
    </source>
</evidence>